<keyword evidence="6" id="KW-0732">Signal</keyword>
<dbReference type="Proteomes" id="UP000660668">
    <property type="component" value="Unassembled WGS sequence"/>
</dbReference>
<dbReference type="PROSITE" id="PS51257">
    <property type="entry name" value="PROKAR_LIPOPROTEIN"/>
    <property type="match status" value="1"/>
</dbReference>
<proteinExistence type="inferred from homology"/>
<evidence type="ECO:0000256" key="1">
    <source>
        <dbReference type="ARBA" id="ARBA00000971"/>
    </source>
</evidence>
<dbReference type="InterPro" id="IPR001179">
    <property type="entry name" value="PPIase_FKBP_dom"/>
</dbReference>
<dbReference type="PROSITE" id="PS50059">
    <property type="entry name" value="FKBP_PPIASE"/>
    <property type="match status" value="1"/>
</dbReference>
<comment type="catalytic activity">
    <reaction evidence="1 4 5">
        <text>[protein]-peptidylproline (omega=180) = [protein]-peptidylproline (omega=0)</text>
        <dbReference type="Rhea" id="RHEA:16237"/>
        <dbReference type="Rhea" id="RHEA-COMP:10747"/>
        <dbReference type="Rhea" id="RHEA-COMP:10748"/>
        <dbReference type="ChEBI" id="CHEBI:83833"/>
        <dbReference type="ChEBI" id="CHEBI:83834"/>
        <dbReference type="EC" id="5.2.1.8"/>
    </reaction>
</comment>
<protein>
    <recommendedName>
        <fullName evidence="5">Peptidyl-prolyl cis-trans isomerase</fullName>
        <ecNumber evidence="5">5.2.1.8</ecNumber>
    </recommendedName>
</protein>
<evidence type="ECO:0000313" key="8">
    <source>
        <dbReference type="EMBL" id="MBF4770153.1"/>
    </source>
</evidence>
<reference evidence="8" key="1">
    <citation type="submission" date="2020-11" db="EMBL/GenBank/DDBJ databases">
        <title>Nocardioides cynanchi sp. nov., isolated from soil of rhizosphere of Cynanchum wilfordii.</title>
        <authorList>
            <person name="Lee J.-S."/>
            <person name="Suh M.K."/>
            <person name="Kim J.-S."/>
        </authorList>
    </citation>
    <scope>NUCLEOTIDE SEQUENCE</scope>
    <source>
        <strain evidence="8">KCTC 19276</strain>
    </source>
</reference>
<dbReference type="RefSeq" id="WP_194698296.1">
    <property type="nucleotide sequence ID" value="NZ_JADKPO010000040.1"/>
</dbReference>
<feature type="domain" description="PPIase FKBP-type" evidence="7">
    <location>
        <begin position="230"/>
        <end position="320"/>
    </location>
</feature>
<gene>
    <name evidence="8" type="ORF">ISU10_20455</name>
</gene>
<dbReference type="PANTHER" id="PTHR45779:SF7">
    <property type="entry name" value="PEPTIDYLPROLYL ISOMERASE"/>
    <property type="match status" value="1"/>
</dbReference>
<evidence type="ECO:0000256" key="6">
    <source>
        <dbReference type="SAM" id="SignalP"/>
    </source>
</evidence>
<comment type="caution">
    <text evidence="8">The sequence shown here is derived from an EMBL/GenBank/DDBJ whole genome shotgun (WGS) entry which is preliminary data.</text>
</comment>
<dbReference type="Pfam" id="PF00254">
    <property type="entry name" value="FKBP_C"/>
    <property type="match status" value="1"/>
</dbReference>
<feature type="chain" id="PRO_5037227680" description="Peptidyl-prolyl cis-trans isomerase" evidence="6">
    <location>
        <begin position="27"/>
        <end position="320"/>
    </location>
</feature>
<dbReference type="Gene3D" id="3.10.50.40">
    <property type="match status" value="2"/>
</dbReference>
<keyword evidence="3 4" id="KW-0413">Isomerase</keyword>
<keyword evidence="2 4" id="KW-0697">Rotamase</keyword>
<dbReference type="InterPro" id="IPR046357">
    <property type="entry name" value="PPIase_dom_sf"/>
</dbReference>
<evidence type="ECO:0000313" key="9">
    <source>
        <dbReference type="Proteomes" id="UP000660668"/>
    </source>
</evidence>
<accession>A0A930VSF5</accession>
<sequence length="320" mass="33009">MFARSSTSGRRLALALVTPLLLTALAACGGDDGGNAQSGAGIDSLKVEGDVGSEPKVTWDGQVSVSKIESDTLIEGDGAELGDGDQVLAHIWIGNGFTQKEAFNTYKDKKPELLTDDKSQLSKMFLAAIDGHTIGSRVLVAAPADDAFGEGGNPQLGIANKDTVVMVVDLSSGVLDAPAGTAKDSPAWAPKIVDKDDVPEKLDFTGTPEPASYLRVGTLVAGQGAKVEKGQTIVVDYLGQVYGNDKGPFDASFSTEPASFQIGTGNVIKGWDQALVGKAVGSRLVLSIPPDLGYGKKGNKDAGIKGTDTLCFVVDILAAG</sequence>
<comment type="similarity">
    <text evidence="5">Belongs to the FKBP-type PPIase family.</text>
</comment>
<dbReference type="PANTHER" id="PTHR45779">
    <property type="entry name" value="PEPTIDYLPROLYL ISOMERASE"/>
    <property type="match status" value="1"/>
</dbReference>
<evidence type="ECO:0000256" key="4">
    <source>
        <dbReference type="PROSITE-ProRule" id="PRU00277"/>
    </source>
</evidence>
<dbReference type="EMBL" id="JADKPO010000040">
    <property type="protein sequence ID" value="MBF4770153.1"/>
    <property type="molecule type" value="Genomic_DNA"/>
</dbReference>
<dbReference type="EC" id="5.2.1.8" evidence="5"/>
<dbReference type="InterPro" id="IPR044609">
    <property type="entry name" value="FKBP2/11"/>
</dbReference>
<feature type="signal peptide" evidence="6">
    <location>
        <begin position="1"/>
        <end position="26"/>
    </location>
</feature>
<evidence type="ECO:0000256" key="5">
    <source>
        <dbReference type="RuleBase" id="RU003915"/>
    </source>
</evidence>
<evidence type="ECO:0000256" key="2">
    <source>
        <dbReference type="ARBA" id="ARBA00023110"/>
    </source>
</evidence>
<evidence type="ECO:0000259" key="7">
    <source>
        <dbReference type="PROSITE" id="PS50059"/>
    </source>
</evidence>
<evidence type="ECO:0000256" key="3">
    <source>
        <dbReference type="ARBA" id="ARBA00023235"/>
    </source>
</evidence>
<dbReference type="SUPFAM" id="SSF54534">
    <property type="entry name" value="FKBP-like"/>
    <property type="match status" value="2"/>
</dbReference>
<name>A0A930VSF5_9ACTN</name>
<dbReference type="GO" id="GO:0003755">
    <property type="term" value="F:peptidyl-prolyl cis-trans isomerase activity"/>
    <property type="evidence" value="ECO:0007669"/>
    <property type="project" value="UniProtKB-UniRule"/>
</dbReference>
<organism evidence="8 9">
    <name type="scientific">Nocardioides agariphilus</name>
    <dbReference type="NCBI Taxonomy" id="433664"/>
    <lineage>
        <taxon>Bacteria</taxon>
        <taxon>Bacillati</taxon>
        <taxon>Actinomycetota</taxon>
        <taxon>Actinomycetes</taxon>
        <taxon>Propionibacteriales</taxon>
        <taxon>Nocardioidaceae</taxon>
        <taxon>Nocardioides</taxon>
    </lineage>
</organism>
<dbReference type="AlphaFoldDB" id="A0A930VSF5"/>
<keyword evidence="9" id="KW-1185">Reference proteome</keyword>